<keyword evidence="1" id="KW-0540">Nuclease</keyword>
<name>A0A2S4PMF4_9PEZI</name>
<dbReference type="Gene3D" id="3.10.450.30">
    <property type="entry name" value="Microbial ribonucleases"/>
    <property type="match status" value="1"/>
</dbReference>
<dbReference type="Proteomes" id="UP000237438">
    <property type="component" value="Unassembled WGS sequence"/>
</dbReference>
<dbReference type="SUPFAM" id="SSF53933">
    <property type="entry name" value="Microbial ribonucleases"/>
    <property type="match status" value="1"/>
</dbReference>
<proteinExistence type="predicted"/>
<evidence type="ECO:0000256" key="2">
    <source>
        <dbReference type="ARBA" id="ARBA00022801"/>
    </source>
</evidence>
<evidence type="ECO:0000256" key="3">
    <source>
        <dbReference type="SAM" id="SignalP"/>
    </source>
</evidence>
<dbReference type="EMBL" id="PEDP01001806">
    <property type="protein sequence ID" value="POS83193.1"/>
    <property type="molecule type" value="Genomic_DNA"/>
</dbReference>
<keyword evidence="2" id="KW-0378">Hydrolase</keyword>
<dbReference type="GO" id="GO:0016787">
    <property type="term" value="F:hydrolase activity"/>
    <property type="evidence" value="ECO:0007669"/>
    <property type="project" value="UniProtKB-KW"/>
</dbReference>
<dbReference type="SMR" id="A0A2S4PMF4"/>
<evidence type="ECO:0000313" key="5">
    <source>
        <dbReference type="Proteomes" id="UP000237438"/>
    </source>
</evidence>
<accession>A0A2S4PMF4</accession>
<dbReference type="GO" id="GO:0004521">
    <property type="term" value="F:RNA endonuclease activity"/>
    <property type="evidence" value="ECO:0007669"/>
    <property type="project" value="InterPro"/>
</dbReference>
<dbReference type="GO" id="GO:0003723">
    <property type="term" value="F:RNA binding"/>
    <property type="evidence" value="ECO:0007669"/>
    <property type="project" value="InterPro"/>
</dbReference>
<protein>
    <submittedName>
        <fullName evidence="4">Uncharacterized protein</fullName>
    </submittedName>
</protein>
<evidence type="ECO:0000256" key="1">
    <source>
        <dbReference type="ARBA" id="ARBA00022722"/>
    </source>
</evidence>
<keyword evidence="3" id="KW-0732">Signal</keyword>
<gene>
    <name evidence="4" type="ORF">EPUL_006750</name>
</gene>
<feature type="signal peptide" evidence="3">
    <location>
        <begin position="1"/>
        <end position="21"/>
    </location>
</feature>
<sequence>MPKVNLFISWILLSFAVFSQTMLDRKELKENGYNCGDAFFNDLKVHYILKTAFSEEGRKIILPYSGPLYSDAMNYFTWPILSLGSMFGPTKSSWQKATYQIVFDKNGKVKDLIVRLANYQFAKCWRVESQRSEASIYSVEGSNGYECGPEFIPDSTIVKCLKIAGENLGKGHFYPLQYKGDLYSEDLGLKLWPIYYRNLVIHRYPNSPTGSFFIVINSTGQLRDVIVRTSKRNYIRCMRARKTPPAPDSVEFSQMSLRQGFICNGIFFDDNDLKQAGRLAQIVQKTKRPQGFPKFYDGPPFYSSCWLWPINKNGVSYRTGRLNKYRLVLTLDFKVLSVAMKGDNELLACESRVIEGDYHVLKSYRCQSDVFSPKEIASAAKKACKKRKRPQRSGFPAPYQGVEFDVTGPYLIYPVKKKSSSPKPGNHRVVINLMCDIAGILTMDPTTKELVECSAESPEALQER</sequence>
<feature type="chain" id="PRO_5015416044" evidence="3">
    <location>
        <begin position="22"/>
        <end position="464"/>
    </location>
</feature>
<keyword evidence="5" id="KW-1185">Reference proteome</keyword>
<reference evidence="4 5" key="1">
    <citation type="submission" date="2017-10" db="EMBL/GenBank/DDBJ databases">
        <title>Development of genomic resources for the powdery mildew, Erysiphe pulchra.</title>
        <authorList>
            <person name="Wadl P.A."/>
            <person name="Mack B.M."/>
            <person name="Moore G."/>
            <person name="Beltz S.B."/>
        </authorList>
    </citation>
    <scope>NUCLEOTIDE SEQUENCE [LARGE SCALE GENOMIC DNA]</scope>
    <source>
        <strain evidence="4">Cflorida</strain>
    </source>
</reference>
<dbReference type="AlphaFoldDB" id="A0A2S4PMF4"/>
<organism evidence="4 5">
    <name type="scientific">Erysiphe pulchra</name>
    <dbReference type="NCBI Taxonomy" id="225359"/>
    <lineage>
        <taxon>Eukaryota</taxon>
        <taxon>Fungi</taxon>
        <taxon>Dikarya</taxon>
        <taxon>Ascomycota</taxon>
        <taxon>Pezizomycotina</taxon>
        <taxon>Leotiomycetes</taxon>
        <taxon>Erysiphales</taxon>
        <taxon>Erysiphaceae</taxon>
        <taxon>Erysiphe</taxon>
    </lineage>
</organism>
<dbReference type="Pfam" id="PF00545">
    <property type="entry name" value="Ribonuclease"/>
    <property type="match status" value="1"/>
</dbReference>
<comment type="caution">
    <text evidence="4">The sequence shown here is derived from an EMBL/GenBank/DDBJ whole genome shotgun (WGS) entry which is preliminary data.</text>
</comment>
<evidence type="ECO:0000313" key="4">
    <source>
        <dbReference type="EMBL" id="POS83193.1"/>
    </source>
</evidence>
<dbReference type="InterPro" id="IPR000026">
    <property type="entry name" value="N1-like"/>
</dbReference>
<dbReference type="InterPro" id="IPR016191">
    <property type="entry name" value="Ribonuclease/ribotoxin"/>
</dbReference>
<dbReference type="OrthoDB" id="5425539at2759"/>